<proteinExistence type="predicted"/>
<accession>A0A1G8AH83</accession>
<evidence type="ECO:0000313" key="2">
    <source>
        <dbReference type="Proteomes" id="UP000199045"/>
    </source>
</evidence>
<dbReference type="STRING" id="104663.SAMN04488121_109234"/>
<reference evidence="1 2" key="1">
    <citation type="submission" date="2016-10" db="EMBL/GenBank/DDBJ databases">
        <authorList>
            <person name="de Groot N.N."/>
        </authorList>
    </citation>
    <scope>NUCLEOTIDE SEQUENCE [LARGE SCALE GENOMIC DNA]</scope>
    <source>
        <strain evidence="1 2">DSM 527</strain>
    </source>
</reference>
<dbReference type="Proteomes" id="UP000199045">
    <property type="component" value="Unassembled WGS sequence"/>
</dbReference>
<evidence type="ECO:0000313" key="1">
    <source>
        <dbReference type="EMBL" id="SDH19680.1"/>
    </source>
</evidence>
<gene>
    <name evidence="1" type="ORF">SAMN04488121_109234</name>
</gene>
<name>A0A1G8AH83_CHIFI</name>
<dbReference type="AlphaFoldDB" id="A0A1G8AH83"/>
<organism evidence="1 2">
    <name type="scientific">Chitinophaga filiformis</name>
    <name type="common">Myxococcus filiformis</name>
    <name type="synonym">Flexibacter filiformis</name>
    <dbReference type="NCBI Taxonomy" id="104663"/>
    <lineage>
        <taxon>Bacteria</taxon>
        <taxon>Pseudomonadati</taxon>
        <taxon>Bacteroidota</taxon>
        <taxon>Chitinophagia</taxon>
        <taxon>Chitinophagales</taxon>
        <taxon>Chitinophagaceae</taxon>
        <taxon>Chitinophaga</taxon>
    </lineage>
</organism>
<sequence length="43" mass="5143">MNLEKLRSNKKGRENVKCPKKLDTFRAFFMDKRIKYSLKVLPA</sequence>
<protein>
    <submittedName>
        <fullName evidence="1">Uncharacterized protein</fullName>
    </submittedName>
</protein>
<dbReference type="EMBL" id="FNBN01000009">
    <property type="protein sequence ID" value="SDH19680.1"/>
    <property type="molecule type" value="Genomic_DNA"/>
</dbReference>